<accession>D4LCG7</accession>
<keyword evidence="1" id="KW-1133">Transmembrane helix</keyword>
<reference evidence="2" key="2">
    <citation type="submission" date="2010-03" db="EMBL/GenBank/DDBJ databases">
        <authorList>
            <person name="Pajon A."/>
        </authorList>
    </citation>
    <scope>NUCLEOTIDE SEQUENCE</scope>
    <source>
        <strain evidence="2">Type strain: 18P13</strain>
    </source>
</reference>
<evidence type="ECO:0000313" key="3">
    <source>
        <dbReference type="Proteomes" id="UP000007054"/>
    </source>
</evidence>
<sequence length="48" mass="5486">MHQTIKYPAQASKSTWKQALDVLSILVNLTIIAVSLLILQELRKKHQD</sequence>
<dbReference type="PATRIC" id="fig|213810.4.peg.1063"/>
<keyword evidence="1" id="KW-0812">Transmembrane</keyword>
<protein>
    <submittedName>
        <fullName evidence="2">Uncharacterized protein</fullName>
    </submittedName>
</protein>
<organism evidence="2 3">
    <name type="scientific">Ruminococcus champanellensis (strain DSM 18848 / JCM 17042 / KCTC 15320 / 18P13)</name>
    <dbReference type="NCBI Taxonomy" id="213810"/>
    <lineage>
        <taxon>Bacteria</taxon>
        <taxon>Bacillati</taxon>
        <taxon>Bacillota</taxon>
        <taxon>Clostridia</taxon>
        <taxon>Eubacteriales</taxon>
        <taxon>Oscillospiraceae</taxon>
        <taxon>Ruminococcus</taxon>
    </lineage>
</organism>
<dbReference type="STRING" id="213810.RUM_11680"/>
<name>D4LCG7_RUMC1</name>
<dbReference type="KEGG" id="rch:RUM_11680"/>
<proteinExistence type="predicted"/>
<dbReference type="Proteomes" id="UP000007054">
    <property type="component" value="Chromosome"/>
</dbReference>
<keyword evidence="3" id="KW-1185">Reference proteome</keyword>
<dbReference type="RefSeq" id="WP_015558219.1">
    <property type="nucleotide sequence ID" value="NC_021039.1"/>
</dbReference>
<dbReference type="EMBL" id="FP929052">
    <property type="protein sequence ID" value="CBL17312.1"/>
    <property type="molecule type" value="Genomic_DNA"/>
</dbReference>
<dbReference type="HOGENOM" id="CLU_3157443_0_0_9"/>
<gene>
    <name evidence="2" type="ordered locus">RUM_11680</name>
</gene>
<dbReference type="GeneID" id="83157177"/>
<dbReference type="AlphaFoldDB" id="D4LCG7"/>
<evidence type="ECO:0000313" key="2">
    <source>
        <dbReference type="EMBL" id="CBL17312.1"/>
    </source>
</evidence>
<feature type="transmembrane region" description="Helical" evidence="1">
    <location>
        <begin position="20"/>
        <end position="39"/>
    </location>
</feature>
<keyword evidence="1" id="KW-0472">Membrane</keyword>
<evidence type="ECO:0000256" key="1">
    <source>
        <dbReference type="SAM" id="Phobius"/>
    </source>
</evidence>
<reference evidence="2" key="1">
    <citation type="submission" date="2010-03" db="EMBL/GenBank/DDBJ databases">
        <title>The genome sequence of Ruminococcus sp. 18P13.</title>
        <authorList>
            <consortium name="metaHIT consortium -- http://www.metahit.eu/"/>
            <person name="Pajon A."/>
            <person name="Turner K."/>
            <person name="Parkhill J."/>
            <person name="Bernalier A."/>
        </authorList>
    </citation>
    <scope>NUCLEOTIDE SEQUENCE [LARGE SCALE GENOMIC DNA]</scope>
    <source>
        <strain evidence="2">Type strain: 18P13</strain>
    </source>
</reference>